<dbReference type="InterPro" id="IPR011009">
    <property type="entry name" value="Kinase-like_dom_sf"/>
</dbReference>
<dbReference type="GO" id="GO:0004674">
    <property type="term" value="F:protein serine/threonine kinase activity"/>
    <property type="evidence" value="ECO:0007669"/>
    <property type="project" value="UniProtKB-KW"/>
</dbReference>
<dbReference type="Gene3D" id="1.10.510.10">
    <property type="entry name" value="Transferase(Phosphotransferase) domain 1"/>
    <property type="match status" value="1"/>
</dbReference>
<sequence>MRALMHMTRDQLHASATRYYKTRGPTEPDVALVEHGAARAVFKDYGRAPGWFNRFIAPVLLWREATALAALADLAGVPQLYRRVDRRGLLIEHCPAMPWPHANPGDVAYERLDTLVTAMHKRGVAHGDLRGGGNILVDDQDRPYLVDFVSRVRRGRPWNLPWNWIFGQLEAADRSALAKLRVRYARHLATAVDYELRHPNTGFARFARRLGQRIRRGVRFFGAHS</sequence>
<keyword evidence="1" id="KW-0418">Kinase</keyword>
<dbReference type="Proteomes" id="UP000028302">
    <property type="component" value="Unassembled WGS sequence"/>
</dbReference>
<evidence type="ECO:0000313" key="2">
    <source>
        <dbReference type="Proteomes" id="UP000028302"/>
    </source>
</evidence>
<dbReference type="STRING" id="1304275.C41B8_13110"/>
<organism evidence="1 2">
    <name type="scientific">Salinisphaera hydrothermalis (strain C41B8)</name>
    <dbReference type="NCBI Taxonomy" id="1304275"/>
    <lineage>
        <taxon>Bacteria</taxon>
        <taxon>Pseudomonadati</taxon>
        <taxon>Pseudomonadota</taxon>
        <taxon>Gammaproteobacteria</taxon>
        <taxon>Salinisphaerales</taxon>
        <taxon>Salinisphaeraceae</taxon>
        <taxon>Salinisphaera</taxon>
    </lineage>
</organism>
<comment type="caution">
    <text evidence="1">The sequence shown here is derived from an EMBL/GenBank/DDBJ whole genome shotgun (WGS) entry which is preliminary data.</text>
</comment>
<keyword evidence="1" id="KW-0723">Serine/threonine-protein kinase</keyword>
<proteinExistence type="predicted"/>
<dbReference type="eggNOG" id="COG0515">
    <property type="taxonomic scope" value="Bacteria"/>
</dbReference>
<evidence type="ECO:0000313" key="1">
    <source>
        <dbReference type="EMBL" id="KEZ76787.1"/>
    </source>
</evidence>
<gene>
    <name evidence="1" type="ORF">C41B8_13110</name>
</gene>
<accession>A0A084IJA3</accession>
<keyword evidence="2" id="KW-1185">Reference proteome</keyword>
<dbReference type="AlphaFoldDB" id="A0A084IJA3"/>
<reference evidence="1 2" key="1">
    <citation type="submission" date="2013-03" db="EMBL/GenBank/DDBJ databases">
        <title>Salinisphaera hydrothermalis C41B8 Genome Sequencing.</title>
        <authorList>
            <person name="Li C."/>
            <person name="Lai Q."/>
            <person name="Shao Z."/>
        </authorList>
    </citation>
    <scope>NUCLEOTIDE SEQUENCE [LARGE SCALE GENOMIC DNA]</scope>
    <source>
        <strain evidence="1 2">C41B8</strain>
    </source>
</reference>
<protein>
    <submittedName>
        <fullName evidence="1">Serine/threonine protein kinase</fullName>
    </submittedName>
</protein>
<keyword evidence="1" id="KW-0808">Transferase</keyword>
<dbReference type="EMBL" id="APNK01000022">
    <property type="protein sequence ID" value="KEZ76787.1"/>
    <property type="molecule type" value="Genomic_DNA"/>
</dbReference>
<dbReference type="SUPFAM" id="SSF56112">
    <property type="entry name" value="Protein kinase-like (PK-like)"/>
    <property type="match status" value="1"/>
</dbReference>
<name>A0A084IJA3_SALHC</name>